<keyword evidence="5" id="KW-1185">Reference proteome</keyword>
<name>A0A1I5UQ23_9RHOB</name>
<dbReference type="AlphaFoldDB" id="A0A1I5UQ23"/>
<proteinExistence type="inferred from homology"/>
<evidence type="ECO:0000256" key="2">
    <source>
        <dbReference type="ARBA" id="ARBA00022946"/>
    </source>
</evidence>
<dbReference type="Gene3D" id="3.30.2180.10">
    <property type="entry name" value="ATP12-like"/>
    <property type="match status" value="1"/>
</dbReference>
<dbReference type="InterPro" id="IPR023335">
    <property type="entry name" value="ATP12_ortho_dom_sf"/>
</dbReference>
<dbReference type="SUPFAM" id="SSF160909">
    <property type="entry name" value="ATP12-like"/>
    <property type="match status" value="1"/>
</dbReference>
<evidence type="ECO:0000256" key="3">
    <source>
        <dbReference type="ARBA" id="ARBA00023186"/>
    </source>
</evidence>
<dbReference type="RefSeq" id="WP_093009251.1">
    <property type="nucleotide sequence ID" value="NZ_FOXV01000001.1"/>
</dbReference>
<dbReference type="EMBL" id="FOXV01000001">
    <property type="protein sequence ID" value="SFP97404.1"/>
    <property type="molecule type" value="Genomic_DNA"/>
</dbReference>
<dbReference type="Gene3D" id="1.10.3580.10">
    <property type="entry name" value="ATP12 ATPase"/>
    <property type="match status" value="1"/>
</dbReference>
<accession>A0A1I5UQ23</accession>
<keyword evidence="2" id="KW-0809">Transit peptide</keyword>
<protein>
    <submittedName>
        <fullName evidence="4">Chaperone required for the assembly of the F1-ATPase</fullName>
    </submittedName>
</protein>
<evidence type="ECO:0000313" key="4">
    <source>
        <dbReference type="EMBL" id="SFP97404.1"/>
    </source>
</evidence>
<dbReference type="InterPro" id="IPR042272">
    <property type="entry name" value="ATP12_ATP_synth-F1-assembly_N"/>
</dbReference>
<dbReference type="InterPro" id="IPR011419">
    <property type="entry name" value="ATP12_ATP_synth-F1-assembly"/>
</dbReference>
<keyword evidence="3" id="KW-0143">Chaperone</keyword>
<sequence length="239" mass="26662">MSSGWAMRRFWSAAEAEEVAGGYRVTLDGKPVRTPAKAQLLLPTRDYAAAIAEEWQAQDETIDPTSMPMTRSANAAIDKLSVQHAEVADMLADYGDSDLLCYRADGPEELVLRQAETWDPYLDWAASRYDARLEPRTGLMHRPQDPEALERLRSEVHAMDIFGLAAFHDLVSLTGSLVLGLAATDKPDAEAIWSASRLDEDWQAELWGADEEATELAELKRQSFLDAIRAWRLSRLGRA</sequence>
<dbReference type="PANTHER" id="PTHR21013">
    <property type="entry name" value="ATP SYNTHASE MITOCHONDRIAL F1 COMPLEX ASSEMBLY FACTOR 2/ATP12 PROTEIN, MITOCHONDRIAL PRECURSOR"/>
    <property type="match status" value="1"/>
</dbReference>
<evidence type="ECO:0000313" key="5">
    <source>
        <dbReference type="Proteomes" id="UP000243106"/>
    </source>
</evidence>
<dbReference type="STRING" id="93684.SAMN05421853_101112"/>
<comment type="similarity">
    <text evidence="1">Belongs to the ATP12 family.</text>
</comment>
<gene>
    <name evidence="4" type="ORF">SAMN05421853_101112</name>
</gene>
<dbReference type="PANTHER" id="PTHR21013:SF10">
    <property type="entry name" value="ATP SYNTHASE MITOCHONDRIAL F1 COMPLEX ASSEMBLY FACTOR 2"/>
    <property type="match status" value="1"/>
</dbReference>
<dbReference type="GO" id="GO:0043461">
    <property type="term" value="P:proton-transporting ATP synthase complex assembly"/>
    <property type="evidence" value="ECO:0007669"/>
    <property type="project" value="InterPro"/>
</dbReference>
<dbReference type="Proteomes" id="UP000243106">
    <property type="component" value="Unassembled WGS sequence"/>
</dbReference>
<evidence type="ECO:0000256" key="1">
    <source>
        <dbReference type="ARBA" id="ARBA00008231"/>
    </source>
</evidence>
<dbReference type="Pfam" id="PF07542">
    <property type="entry name" value="ATP12"/>
    <property type="match status" value="1"/>
</dbReference>
<organism evidence="4 5">
    <name type="scientific">Roseivivax halotolerans</name>
    <dbReference type="NCBI Taxonomy" id="93684"/>
    <lineage>
        <taxon>Bacteria</taxon>
        <taxon>Pseudomonadati</taxon>
        <taxon>Pseudomonadota</taxon>
        <taxon>Alphaproteobacteria</taxon>
        <taxon>Rhodobacterales</taxon>
        <taxon>Roseobacteraceae</taxon>
        <taxon>Roseivivax</taxon>
    </lineage>
</organism>
<reference evidence="5" key="1">
    <citation type="submission" date="2016-10" db="EMBL/GenBank/DDBJ databases">
        <authorList>
            <person name="Varghese N."/>
            <person name="Submissions S."/>
        </authorList>
    </citation>
    <scope>NUCLEOTIDE SEQUENCE [LARGE SCALE GENOMIC DNA]</scope>
    <source>
        <strain evidence="5">JCM 10271</strain>
    </source>
</reference>